<evidence type="ECO:0000256" key="2">
    <source>
        <dbReference type="ARBA" id="ARBA00012502"/>
    </source>
</evidence>
<dbReference type="CDD" id="cd09917">
    <property type="entry name" value="F-box_SF"/>
    <property type="match status" value="1"/>
</dbReference>
<keyword evidence="8" id="KW-1185">Reference proteome</keyword>
<gene>
    <name evidence="7" type="ORF">D9619_007581</name>
</gene>
<dbReference type="PANTHER" id="PTHR43774:SF1">
    <property type="entry name" value="PEPTIDE METHIONINE SULFOXIDE REDUCTASE MSRA 2"/>
    <property type="match status" value="1"/>
</dbReference>
<dbReference type="EC" id="1.8.4.11" evidence="2"/>
<evidence type="ECO:0000256" key="1">
    <source>
        <dbReference type="ARBA" id="ARBA00005591"/>
    </source>
</evidence>
<sequence>MGSPLLPLEVFLHIIRQFTCSKTLCALSLCCRNFRDDAQGILFYHPCVLSSYPPARHEAFIDAITSSPNRLARMVHIYTLGYFSTVSQELITAAVRAMSNVKQLGILAPWQINAEDIVHWTFQLDVLTWGDYGDILLSYPHVLSAILPTQPNLKHLRVYGDTVGRLQMDPRWCPNLQSVAGLASFVNMALCGARPIRQVQWINFPGCEFMEPAVDGMTPSQPPDALGLVQYFSFKLHANMPNQAFLRHMRSLILVDNYVVCASDSEMTNRLDFLTNVPGLQRLILTGNVLSHYPNERAEPYMISARRAFNLCSNLRYIDIRHDPSEYTFHRFFPPSTTSGHREMQVTTVAEDKVSRHRHTRVHPNGLRRLGLLLSKTNPDKRGILSTGYTGGNLKITKLSSEQVCSGRTDYTINLEFDPRVVSYAELVEFFCRSHHPTTKNRQGNDSETQHRSAIFTTTPDQAETARRVTEEVQAKHFSGKVPLRLLSTPHFPSMFLRLSFADRCDPTHVVARRLPLLRLVPS</sequence>
<dbReference type="Gene3D" id="3.30.1060.10">
    <property type="entry name" value="Peptide methionine sulphoxide reductase MsrA"/>
    <property type="match status" value="1"/>
</dbReference>
<dbReference type="PANTHER" id="PTHR43774">
    <property type="entry name" value="PEPTIDE METHIONINE SULFOXIDE REDUCTASE"/>
    <property type="match status" value="1"/>
</dbReference>
<proteinExistence type="inferred from homology"/>
<dbReference type="OrthoDB" id="3232239at2759"/>
<protein>
    <recommendedName>
        <fullName evidence="2">peptide-methionine (S)-S-oxide reductase</fullName>
        <ecNumber evidence="2">1.8.4.11</ecNumber>
    </recommendedName>
    <alternativeName>
        <fullName evidence="4">Peptide-methionine (S)-S-oxide reductase</fullName>
    </alternativeName>
</protein>
<feature type="domain" description="Peptide methionine sulphoxide reductase MsrA" evidence="6">
    <location>
        <begin position="386"/>
        <end position="488"/>
    </location>
</feature>
<dbReference type="InterPro" id="IPR002569">
    <property type="entry name" value="Met_Sox_Rdtase_MsrA_dom"/>
</dbReference>
<evidence type="ECO:0000256" key="3">
    <source>
        <dbReference type="ARBA" id="ARBA00023002"/>
    </source>
</evidence>
<evidence type="ECO:0000259" key="6">
    <source>
        <dbReference type="Pfam" id="PF01625"/>
    </source>
</evidence>
<evidence type="ECO:0000313" key="7">
    <source>
        <dbReference type="EMBL" id="KAF5315141.1"/>
    </source>
</evidence>
<dbReference type="Proteomes" id="UP000567179">
    <property type="component" value="Unassembled WGS sequence"/>
</dbReference>
<evidence type="ECO:0000256" key="5">
    <source>
        <dbReference type="SAM" id="MobiDB-lite"/>
    </source>
</evidence>
<dbReference type="AlphaFoldDB" id="A0A8H5B1Z7"/>
<comment type="similarity">
    <text evidence="1">Belongs to the MsrA Met sulfoxide reductase family.</text>
</comment>
<organism evidence="7 8">
    <name type="scientific">Psilocybe cf. subviscida</name>
    <dbReference type="NCBI Taxonomy" id="2480587"/>
    <lineage>
        <taxon>Eukaryota</taxon>
        <taxon>Fungi</taxon>
        <taxon>Dikarya</taxon>
        <taxon>Basidiomycota</taxon>
        <taxon>Agaricomycotina</taxon>
        <taxon>Agaricomycetes</taxon>
        <taxon>Agaricomycetidae</taxon>
        <taxon>Agaricales</taxon>
        <taxon>Agaricineae</taxon>
        <taxon>Strophariaceae</taxon>
        <taxon>Psilocybe</taxon>
    </lineage>
</organism>
<reference evidence="7 8" key="1">
    <citation type="journal article" date="2020" name="ISME J.">
        <title>Uncovering the hidden diversity of litter-decomposition mechanisms in mushroom-forming fungi.</title>
        <authorList>
            <person name="Floudas D."/>
            <person name="Bentzer J."/>
            <person name="Ahren D."/>
            <person name="Johansson T."/>
            <person name="Persson P."/>
            <person name="Tunlid A."/>
        </authorList>
    </citation>
    <scope>NUCLEOTIDE SEQUENCE [LARGE SCALE GENOMIC DNA]</scope>
    <source>
        <strain evidence="7 8">CBS 101986</strain>
    </source>
</reference>
<dbReference type="EMBL" id="JAACJJ010000043">
    <property type="protein sequence ID" value="KAF5315141.1"/>
    <property type="molecule type" value="Genomic_DNA"/>
</dbReference>
<name>A0A8H5B1Z7_9AGAR</name>
<dbReference type="InterPro" id="IPR036509">
    <property type="entry name" value="Met_Sox_Rdtase_MsrA_sf"/>
</dbReference>
<comment type="caution">
    <text evidence="7">The sequence shown here is derived from an EMBL/GenBank/DDBJ whole genome shotgun (WGS) entry which is preliminary data.</text>
</comment>
<dbReference type="SUPFAM" id="SSF55068">
    <property type="entry name" value="Peptide methionine sulfoxide reductase"/>
    <property type="match status" value="1"/>
</dbReference>
<keyword evidence="3" id="KW-0560">Oxidoreductase</keyword>
<dbReference type="GO" id="GO:0008113">
    <property type="term" value="F:peptide-methionine (S)-S-oxide reductase activity"/>
    <property type="evidence" value="ECO:0007669"/>
    <property type="project" value="UniProtKB-EC"/>
</dbReference>
<evidence type="ECO:0000313" key="8">
    <source>
        <dbReference type="Proteomes" id="UP000567179"/>
    </source>
</evidence>
<evidence type="ECO:0000256" key="4">
    <source>
        <dbReference type="ARBA" id="ARBA00030643"/>
    </source>
</evidence>
<dbReference type="Pfam" id="PF01625">
    <property type="entry name" value="PMSR"/>
    <property type="match status" value="1"/>
</dbReference>
<feature type="region of interest" description="Disordered" evidence="5">
    <location>
        <begin position="436"/>
        <end position="465"/>
    </location>
</feature>
<accession>A0A8H5B1Z7</accession>